<evidence type="ECO:0000256" key="12">
    <source>
        <dbReference type="SAM" id="Coils"/>
    </source>
</evidence>
<comment type="similarity">
    <text evidence="4">Belongs to the SPF27 family.</text>
</comment>
<gene>
    <name evidence="13" type="ORF">HID58_019262</name>
</gene>
<evidence type="ECO:0000313" key="14">
    <source>
        <dbReference type="Proteomes" id="UP000824890"/>
    </source>
</evidence>
<keyword evidence="5" id="KW-0964">Secreted</keyword>
<sequence>MATNNGDVLMLEAAPEATKPWASAANAEVIDALPYIDDDYGNPLIKAEVDRLVEEEMRRSSKKPADFLKDLPPLPKFDFENCPVLGKEYERVRAGKPPVRIDFESRYKHELPPASKKNDDAAWKQYLHKTQRSLQQKMIELENLEMMSKQGPELWRQNNHRLEVFLTRMQRLAQEQNEEIEKVNRERKYHQQTTAYELNALSQEWRQLCVKNMEIQSACAVLETQIDLLKREASERGWNLEEKLESVKPLQSQKLATSVHFTTLIMVSFLLVFFILNDVNEVNAKVCIKSKNYDENCGWDGNKTCIRRFKKINKHPTSCECTHENPNVNSKKNHSVRAQRSISRMETALCQEYIWRFSLYVLCLRHKLKWEAAERVVYCKYKTETLVIEFQGMEIRRETRSTTLIMVSCVLMFFILNHVKEVNGKVCTKRQVFEKNCGENGNRTCIRGFNDIKKYPFSCECSLEVPTESRRVYICKFPKSPC</sequence>
<keyword evidence="6" id="KW-0507">mRNA processing</keyword>
<comment type="similarity">
    <text evidence="3">Belongs to the DEFL family.</text>
</comment>
<proteinExistence type="inferred from homology"/>
<organism evidence="13 14">
    <name type="scientific">Brassica napus</name>
    <name type="common">Rape</name>
    <dbReference type="NCBI Taxonomy" id="3708"/>
    <lineage>
        <taxon>Eukaryota</taxon>
        <taxon>Viridiplantae</taxon>
        <taxon>Streptophyta</taxon>
        <taxon>Embryophyta</taxon>
        <taxon>Tracheophyta</taxon>
        <taxon>Spermatophyta</taxon>
        <taxon>Magnoliopsida</taxon>
        <taxon>eudicotyledons</taxon>
        <taxon>Gunneridae</taxon>
        <taxon>Pentapetalae</taxon>
        <taxon>rosids</taxon>
        <taxon>malvids</taxon>
        <taxon>Brassicales</taxon>
        <taxon>Brassicaceae</taxon>
        <taxon>Brassiceae</taxon>
        <taxon>Brassica</taxon>
    </lineage>
</organism>
<dbReference type="Proteomes" id="UP000824890">
    <property type="component" value="Unassembled WGS sequence"/>
</dbReference>
<dbReference type="PANTHER" id="PTHR13296">
    <property type="entry name" value="BCAS2 PROTEIN"/>
    <property type="match status" value="1"/>
</dbReference>
<evidence type="ECO:0000256" key="4">
    <source>
        <dbReference type="ARBA" id="ARBA00010788"/>
    </source>
</evidence>
<dbReference type="Pfam" id="PF06876">
    <property type="entry name" value="SCRL"/>
    <property type="match status" value="2"/>
</dbReference>
<dbReference type="InterPro" id="IPR010682">
    <property type="entry name" value="SCRL"/>
</dbReference>
<evidence type="ECO:0000256" key="11">
    <source>
        <dbReference type="ARBA" id="ARBA00023242"/>
    </source>
</evidence>
<dbReference type="InterPro" id="IPR008409">
    <property type="entry name" value="SPF27"/>
</dbReference>
<dbReference type="PANTHER" id="PTHR13296:SF0">
    <property type="entry name" value="PRE-MRNA-SPLICING FACTOR SPF27"/>
    <property type="match status" value="1"/>
</dbReference>
<evidence type="ECO:0000256" key="3">
    <source>
        <dbReference type="ARBA" id="ARBA00006722"/>
    </source>
</evidence>
<evidence type="ECO:0000256" key="7">
    <source>
        <dbReference type="ARBA" id="ARBA00022728"/>
    </source>
</evidence>
<comment type="subcellular location">
    <subcellularLocation>
        <location evidence="1">Nucleus</location>
    </subcellularLocation>
    <subcellularLocation>
        <location evidence="2">Secreted</location>
    </subcellularLocation>
</comment>
<protein>
    <recommendedName>
        <fullName evidence="15">Pre-mRNA-splicing factor SPF27 homolog</fullName>
    </recommendedName>
</protein>
<evidence type="ECO:0000256" key="5">
    <source>
        <dbReference type="ARBA" id="ARBA00022525"/>
    </source>
</evidence>
<evidence type="ECO:0000256" key="8">
    <source>
        <dbReference type="ARBA" id="ARBA00022729"/>
    </source>
</evidence>
<evidence type="ECO:0000256" key="2">
    <source>
        <dbReference type="ARBA" id="ARBA00004613"/>
    </source>
</evidence>
<keyword evidence="8" id="KW-0732">Signal</keyword>
<evidence type="ECO:0000256" key="9">
    <source>
        <dbReference type="ARBA" id="ARBA00023157"/>
    </source>
</evidence>
<evidence type="ECO:0000256" key="1">
    <source>
        <dbReference type="ARBA" id="ARBA00004123"/>
    </source>
</evidence>
<keyword evidence="9" id="KW-1015">Disulfide bond</keyword>
<evidence type="ECO:0000313" key="13">
    <source>
        <dbReference type="EMBL" id="KAH0927006.1"/>
    </source>
</evidence>
<keyword evidence="10" id="KW-0508">mRNA splicing</keyword>
<keyword evidence="14" id="KW-1185">Reference proteome</keyword>
<evidence type="ECO:0000256" key="10">
    <source>
        <dbReference type="ARBA" id="ARBA00023187"/>
    </source>
</evidence>
<evidence type="ECO:0008006" key="15">
    <source>
        <dbReference type="Google" id="ProtNLM"/>
    </source>
</evidence>
<keyword evidence="12" id="KW-0175">Coiled coil</keyword>
<dbReference type="EMBL" id="JAGKQM010000005">
    <property type="protein sequence ID" value="KAH0927006.1"/>
    <property type="molecule type" value="Genomic_DNA"/>
</dbReference>
<keyword evidence="7" id="KW-0747">Spliceosome</keyword>
<name>A0ABQ8DEZ3_BRANA</name>
<evidence type="ECO:0000256" key="6">
    <source>
        <dbReference type="ARBA" id="ARBA00022664"/>
    </source>
</evidence>
<dbReference type="Pfam" id="PF05700">
    <property type="entry name" value="BCAS2"/>
    <property type="match status" value="1"/>
</dbReference>
<comment type="caution">
    <text evidence="13">The sequence shown here is derived from an EMBL/GenBank/DDBJ whole genome shotgun (WGS) entry which is preliminary data.</text>
</comment>
<reference evidence="13 14" key="1">
    <citation type="submission" date="2021-05" db="EMBL/GenBank/DDBJ databases">
        <title>Genome Assembly of Synthetic Allotetraploid Brassica napus Reveals Homoeologous Exchanges between Subgenomes.</title>
        <authorList>
            <person name="Davis J.T."/>
        </authorList>
    </citation>
    <scope>NUCLEOTIDE SEQUENCE [LARGE SCALE GENOMIC DNA]</scope>
    <source>
        <strain evidence="14">cv. Da-Ae</strain>
        <tissue evidence="13">Seedling</tissue>
    </source>
</reference>
<keyword evidence="11" id="KW-0539">Nucleus</keyword>
<feature type="coiled-coil region" evidence="12">
    <location>
        <begin position="127"/>
        <end position="232"/>
    </location>
</feature>
<accession>A0ABQ8DEZ3</accession>